<dbReference type="Proteomes" id="UP000555448">
    <property type="component" value="Unassembled WGS sequence"/>
</dbReference>
<accession>A0A7W7NV38</accession>
<dbReference type="EMBL" id="JACHLR010000005">
    <property type="protein sequence ID" value="MBB4858173.1"/>
    <property type="molecule type" value="Genomic_DNA"/>
</dbReference>
<proteinExistence type="predicted"/>
<sequence>MTGDSAAVRAISPRFASVSVAQSAPATVPPERAAEVCEKAERVTAKAEAHFEKHRQLWTNRQYGQLLARDGERMAFRPNGMADDRKAHLMRAADHLVRQKQVQRISKIARAAQKMMMEGQTNRRQHEMGR</sequence>
<dbReference type="AlphaFoldDB" id="A0A7W7NV38"/>
<evidence type="ECO:0000313" key="2">
    <source>
        <dbReference type="Proteomes" id="UP000555448"/>
    </source>
</evidence>
<dbReference type="RefSeq" id="WP_184243624.1">
    <property type="nucleotide sequence ID" value="NZ_JACHLR010000005.1"/>
</dbReference>
<comment type="caution">
    <text evidence="1">The sequence shown here is derived from an EMBL/GenBank/DDBJ whole genome shotgun (WGS) entry which is preliminary data.</text>
</comment>
<organism evidence="1 2">
    <name type="scientific">Novosphingobium chloroacetimidivorans</name>
    <dbReference type="NCBI Taxonomy" id="1428314"/>
    <lineage>
        <taxon>Bacteria</taxon>
        <taxon>Pseudomonadati</taxon>
        <taxon>Pseudomonadota</taxon>
        <taxon>Alphaproteobacteria</taxon>
        <taxon>Sphingomonadales</taxon>
        <taxon>Sphingomonadaceae</taxon>
        <taxon>Novosphingobium</taxon>
    </lineage>
</organism>
<gene>
    <name evidence="1" type="ORF">HNO88_001492</name>
</gene>
<keyword evidence="2" id="KW-1185">Reference proteome</keyword>
<evidence type="ECO:0000313" key="1">
    <source>
        <dbReference type="EMBL" id="MBB4858173.1"/>
    </source>
</evidence>
<name>A0A7W7NV38_9SPHN</name>
<reference evidence="1 2" key="1">
    <citation type="submission" date="2020-08" db="EMBL/GenBank/DDBJ databases">
        <title>Functional genomics of gut bacteria from endangered species of beetles.</title>
        <authorList>
            <person name="Carlos-Shanley C."/>
        </authorList>
    </citation>
    <scope>NUCLEOTIDE SEQUENCE [LARGE SCALE GENOMIC DNA]</scope>
    <source>
        <strain evidence="1 2">S00245</strain>
    </source>
</reference>
<protein>
    <submittedName>
        <fullName evidence="1">Uncharacterized protein</fullName>
    </submittedName>
</protein>